<proteinExistence type="predicted"/>
<protein>
    <submittedName>
        <fullName evidence="1">Uncharacterized protein</fullName>
    </submittedName>
</protein>
<dbReference type="EMBL" id="CAJEWN010001301">
    <property type="protein sequence ID" value="CAD2196313.1"/>
    <property type="molecule type" value="Genomic_DNA"/>
</dbReference>
<name>A0A6V7XAP5_MELEN</name>
<gene>
    <name evidence="1" type="ORF">MENT_LOCUS49469</name>
</gene>
<organism evidence="1 2">
    <name type="scientific">Meloidogyne enterolobii</name>
    <name type="common">Root-knot nematode worm</name>
    <name type="synonym">Meloidogyne mayaguensis</name>
    <dbReference type="NCBI Taxonomy" id="390850"/>
    <lineage>
        <taxon>Eukaryota</taxon>
        <taxon>Metazoa</taxon>
        <taxon>Ecdysozoa</taxon>
        <taxon>Nematoda</taxon>
        <taxon>Chromadorea</taxon>
        <taxon>Rhabditida</taxon>
        <taxon>Tylenchina</taxon>
        <taxon>Tylenchomorpha</taxon>
        <taxon>Tylenchoidea</taxon>
        <taxon>Meloidogynidae</taxon>
        <taxon>Meloidogyninae</taxon>
        <taxon>Meloidogyne</taxon>
    </lineage>
</organism>
<sequence length="60" mass="7155">MDFDGNEEKNEESRCVLFRNNLKFSDTEGIFIHQRYCSDIKISSDFRQVWAFCWGLEGEL</sequence>
<reference evidence="1 2" key="1">
    <citation type="submission" date="2020-08" db="EMBL/GenBank/DDBJ databases">
        <authorList>
            <person name="Koutsovoulos G."/>
            <person name="Danchin GJ E."/>
        </authorList>
    </citation>
    <scope>NUCLEOTIDE SEQUENCE [LARGE SCALE GENOMIC DNA]</scope>
</reference>
<accession>A0A6V7XAP5</accession>
<evidence type="ECO:0000313" key="2">
    <source>
        <dbReference type="Proteomes" id="UP000580250"/>
    </source>
</evidence>
<dbReference type="Proteomes" id="UP000580250">
    <property type="component" value="Unassembled WGS sequence"/>
</dbReference>
<comment type="caution">
    <text evidence="1">The sequence shown here is derived from an EMBL/GenBank/DDBJ whole genome shotgun (WGS) entry which is preliminary data.</text>
</comment>
<evidence type="ECO:0000313" key="1">
    <source>
        <dbReference type="EMBL" id="CAD2196313.1"/>
    </source>
</evidence>
<dbReference type="AlphaFoldDB" id="A0A6V7XAP5"/>